<dbReference type="Pfam" id="PF14958">
    <property type="entry name" value="PAAT-like"/>
    <property type="match status" value="1"/>
</dbReference>
<accession>A0A2T7PAM6</accession>
<proteinExistence type="predicted"/>
<keyword evidence="3" id="KW-1185">Reference proteome</keyword>
<dbReference type="PANTHER" id="PTHR14787">
    <property type="entry name" value="C10ORF188 FAMILY MEMBER"/>
    <property type="match status" value="1"/>
</dbReference>
<sequence>MTEYCTVFFTWEIDSDPNKIIEYVVRTEEECSEPSSPGILELGRHRLQVSRESIPGENDDSNLSDNRCLMTLHCKPAYAVKIIGFTIASEARIVEVYDQNNCYLQTVRGLRDIEDSEADGSRVHFSCHCNLQEPLSAMKVKFLSLGPRENFEIAHLRLGLQACSELKEDRTAGQGIDMARLRRDIDSMGDSVSERAKAFLETLESFQKSSQGSIDDIRQLLLNRSTAESVKHSEPGMAALMAMFSSVPFSTPPRIPMNFTQNQNVMPSYSASHASCYSAHEQADSQVNSVLLQMMSSMAASQGQNADSGKLYSILQSVCSQVSSMRDKEEAEQKHTQKQESSETAKVDELPPQMVAELDSLVESRMEAVEQRLVTRLDTQLAELESRVSSKLDAVLALLQNTALGAK</sequence>
<dbReference type="AlphaFoldDB" id="A0A2T7PAM6"/>
<dbReference type="OrthoDB" id="5981473at2759"/>
<comment type="caution">
    <text evidence="2">The sequence shown here is derived from an EMBL/GenBank/DDBJ whole genome shotgun (WGS) entry which is preliminary data.</text>
</comment>
<dbReference type="PANTHER" id="PTHR14787:SF1">
    <property type="entry name" value="ATPASE PAAT"/>
    <property type="match status" value="1"/>
</dbReference>
<dbReference type="InterPro" id="IPR028043">
    <property type="entry name" value="PAAT-like"/>
</dbReference>
<dbReference type="EMBL" id="PZQS01000005">
    <property type="protein sequence ID" value="PVD30467.1"/>
    <property type="molecule type" value="Genomic_DNA"/>
</dbReference>
<evidence type="ECO:0000256" key="1">
    <source>
        <dbReference type="SAM" id="MobiDB-lite"/>
    </source>
</evidence>
<feature type="region of interest" description="Disordered" evidence="1">
    <location>
        <begin position="325"/>
        <end position="349"/>
    </location>
</feature>
<organism evidence="2 3">
    <name type="scientific">Pomacea canaliculata</name>
    <name type="common">Golden apple snail</name>
    <dbReference type="NCBI Taxonomy" id="400727"/>
    <lineage>
        <taxon>Eukaryota</taxon>
        <taxon>Metazoa</taxon>
        <taxon>Spiralia</taxon>
        <taxon>Lophotrochozoa</taxon>
        <taxon>Mollusca</taxon>
        <taxon>Gastropoda</taxon>
        <taxon>Caenogastropoda</taxon>
        <taxon>Architaenioglossa</taxon>
        <taxon>Ampullarioidea</taxon>
        <taxon>Ampullariidae</taxon>
        <taxon>Pomacea</taxon>
    </lineage>
</organism>
<gene>
    <name evidence="2" type="ORF">C0Q70_09733</name>
</gene>
<protein>
    <submittedName>
        <fullName evidence="2">Uncharacterized protein</fullName>
    </submittedName>
</protein>
<evidence type="ECO:0000313" key="2">
    <source>
        <dbReference type="EMBL" id="PVD30467.1"/>
    </source>
</evidence>
<name>A0A2T7PAM6_POMCA</name>
<reference evidence="2 3" key="1">
    <citation type="submission" date="2018-04" db="EMBL/GenBank/DDBJ databases">
        <title>The genome of golden apple snail Pomacea canaliculata provides insight into stress tolerance and invasive adaptation.</title>
        <authorList>
            <person name="Liu C."/>
            <person name="Liu B."/>
            <person name="Ren Y."/>
            <person name="Zhang Y."/>
            <person name="Wang H."/>
            <person name="Li S."/>
            <person name="Jiang F."/>
            <person name="Yin L."/>
            <person name="Zhang G."/>
            <person name="Qian W."/>
            <person name="Fan W."/>
        </authorList>
    </citation>
    <scope>NUCLEOTIDE SEQUENCE [LARGE SCALE GENOMIC DNA]</scope>
    <source>
        <strain evidence="2">SZHN2017</strain>
        <tissue evidence="2">Muscle</tissue>
    </source>
</reference>
<dbReference type="OMA" id="NTKWLEN"/>
<evidence type="ECO:0000313" key="3">
    <source>
        <dbReference type="Proteomes" id="UP000245119"/>
    </source>
</evidence>
<dbReference type="Proteomes" id="UP000245119">
    <property type="component" value="Linkage Group LG5"/>
</dbReference>